<dbReference type="InterPro" id="IPR005135">
    <property type="entry name" value="Endo/exonuclease/phosphatase"/>
</dbReference>
<keyword evidence="4" id="KW-0378">Hydrolase</keyword>
<evidence type="ECO:0000256" key="1">
    <source>
        <dbReference type="SAM" id="MobiDB-lite"/>
    </source>
</evidence>
<keyword evidence="4" id="KW-0255">Endonuclease</keyword>
<dbReference type="RefSeq" id="WP_378158281.1">
    <property type="nucleotide sequence ID" value="NZ_JBHSOO010000001.1"/>
</dbReference>
<dbReference type="AlphaFoldDB" id="A0A1M4TER9"/>
<accession>A0A1M4TER9</accession>
<keyword evidence="2" id="KW-0472">Membrane</keyword>
<organism evidence="4 5">
    <name type="scientific">Chryseobacterium arachidis</name>
    <dbReference type="NCBI Taxonomy" id="1416778"/>
    <lineage>
        <taxon>Bacteria</taxon>
        <taxon>Pseudomonadati</taxon>
        <taxon>Bacteroidota</taxon>
        <taxon>Flavobacteriia</taxon>
        <taxon>Flavobacteriales</taxon>
        <taxon>Weeksellaceae</taxon>
        <taxon>Chryseobacterium group</taxon>
        <taxon>Chryseobacterium</taxon>
    </lineage>
</organism>
<evidence type="ECO:0000313" key="5">
    <source>
        <dbReference type="Proteomes" id="UP000184518"/>
    </source>
</evidence>
<dbReference type="EMBL" id="FQUT01000001">
    <property type="protein sequence ID" value="SHE42992.1"/>
    <property type="molecule type" value="Genomic_DNA"/>
</dbReference>
<gene>
    <name evidence="4" type="ORF">SAMN05443633_101222</name>
</gene>
<evidence type="ECO:0000313" key="4">
    <source>
        <dbReference type="EMBL" id="SHE42992.1"/>
    </source>
</evidence>
<dbReference type="STRING" id="1416778.SAMN05443633_101222"/>
<sequence>MKSCKIELNLSVILTCMWILYVILTVLLLILTLLPKIQHSHWVFRVPEFGKIQLTFFILFTLILGFLIDAPKTLWYYQGLLLVIFVHHGVTLIKYTPLYPVKKHSQQHQSSEKLHFISANVYQFNKEYDRFIQLIRKYKPEMFLTMESNGDWENALRVLEKDYPYQHKVTLENTYGMHFYSKIKIEDSQTHYFVADDIPSIEAHLKTKDGFSFVFFGVHPPPPSPTEEETSKERDGDLLSTAKRVIEIKKPVIVVGDFNNVAWSKSSILFRKTSHLIDPRIGHSFVSTFHAKYRLLRFPIDLMFHSEDIFIKDLKTLENFGSDHLPVYCEFFIDHENEEQEERIDYATQEEKVEAEEMIEEGKKEDGERDAVVTEG</sequence>
<evidence type="ECO:0000256" key="2">
    <source>
        <dbReference type="SAM" id="Phobius"/>
    </source>
</evidence>
<keyword evidence="2" id="KW-0812">Transmembrane</keyword>
<feature type="domain" description="Endonuclease/exonuclease/phosphatase" evidence="3">
    <location>
        <begin position="118"/>
        <end position="324"/>
    </location>
</feature>
<dbReference type="Pfam" id="PF03372">
    <property type="entry name" value="Exo_endo_phos"/>
    <property type="match status" value="1"/>
</dbReference>
<feature type="region of interest" description="Disordered" evidence="1">
    <location>
        <begin position="354"/>
        <end position="376"/>
    </location>
</feature>
<keyword evidence="4" id="KW-0540">Nuclease</keyword>
<proteinExistence type="predicted"/>
<reference evidence="5" key="1">
    <citation type="submission" date="2016-11" db="EMBL/GenBank/DDBJ databases">
        <authorList>
            <person name="Varghese N."/>
            <person name="Submissions S."/>
        </authorList>
    </citation>
    <scope>NUCLEOTIDE SEQUENCE [LARGE SCALE GENOMIC DNA]</scope>
    <source>
        <strain evidence="5">DSM 27619</strain>
    </source>
</reference>
<feature type="transmembrane region" description="Helical" evidence="2">
    <location>
        <begin position="12"/>
        <end position="37"/>
    </location>
</feature>
<feature type="transmembrane region" description="Helical" evidence="2">
    <location>
        <begin position="49"/>
        <end position="68"/>
    </location>
</feature>
<keyword evidence="5" id="KW-1185">Reference proteome</keyword>
<keyword evidence="2" id="KW-1133">Transmembrane helix</keyword>
<feature type="transmembrane region" description="Helical" evidence="2">
    <location>
        <begin position="74"/>
        <end position="93"/>
    </location>
</feature>
<name>A0A1M4TER9_9FLAO</name>
<feature type="compositionally biased region" description="Basic and acidic residues" evidence="1">
    <location>
        <begin position="360"/>
        <end position="376"/>
    </location>
</feature>
<dbReference type="InterPro" id="IPR036691">
    <property type="entry name" value="Endo/exonu/phosph_ase_sf"/>
</dbReference>
<dbReference type="GO" id="GO:0004527">
    <property type="term" value="F:exonuclease activity"/>
    <property type="evidence" value="ECO:0007669"/>
    <property type="project" value="UniProtKB-KW"/>
</dbReference>
<keyword evidence="4" id="KW-0269">Exonuclease</keyword>
<dbReference type="Proteomes" id="UP000184518">
    <property type="component" value="Unassembled WGS sequence"/>
</dbReference>
<dbReference type="Gene3D" id="3.60.10.10">
    <property type="entry name" value="Endonuclease/exonuclease/phosphatase"/>
    <property type="match status" value="1"/>
</dbReference>
<dbReference type="GO" id="GO:0004519">
    <property type="term" value="F:endonuclease activity"/>
    <property type="evidence" value="ECO:0007669"/>
    <property type="project" value="UniProtKB-KW"/>
</dbReference>
<dbReference type="SUPFAM" id="SSF56219">
    <property type="entry name" value="DNase I-like"/>
    <property type="match status" value="1"/>
</dbReference>
<protein>
    <submittedName>
        <fullName evidence="4">Uncharacterized conserved protein YafD, endonuclease/exonuclease/phosphatase (EEP) superfamily</fullName>
    </submittedName>
</protein>
<evidence type="ECO:0000259" key="3">
    <source>
        <dbReference type="Pfam" id="PF03372"/>
    </source>
</evidence>